<reference evidence="1" key="8">
    <citation type="journal article" date="2005" name="Science">
        <title>Antisense Transcription in the Mammalian Transcriptome.</title>
        <authorList>
            <consortium name="RIKEN Genome Exploration Research Group and Genome Science Group (Genome Network Project Core Group) and the FANTOM Consortium"/>
        </authorList>
    </citation>
    <scope>NUCLEOTIDE SEQUENCE</scope>
    <source>
        <strain evidence="1">C57BL/6J</strain>
        <tissue evidence="1">Stomach</tissue>
    </source>
</reference>
<evidence type="ECO:0000313" key="1">
    <source>
        <dbReference type="EMBL" id="BAB25884.1"/>
    </source>
</evidence>
<reference evidence="1" key="5">
    <citation type="journal article" date="2001" name="Nature">
        <title>Functional annotation of a full-length mouse cDNA collection.</title>
        <authorList>
            <consortium name="The RIKEN Genome Exploration Research Group Phase II Team and the FANTOM Consortium"/>
        </authorList>
    </citation>
    <scope>NUCLEOTIDE SEQUENCE</scope>
    <source>
        <strain evidence="1">C57BL/6J</strain>
        <tissue evidence="1">Stomach</tissue>
    </source>
</reference>
<sequence length="105" mass="11971">MFVFRGIPGGLLHERSFFLPCVPPTYYFVSASALCSMVLLPFASRSQSFHFRIPNIDVSHLPNVACLCHPQMPLPPLPLRIHLYLSSPSLWQDESEPLRTFIMNK</sequence>
<reference evidence="1" key="3">
    <citation type="journal article" date="2000" name="Genome Res.">
        <title>RIKEN integrated sequence analysis (RISA) system--384-format sequencing pipeline with 384 multicapillary sequencer.</title>
        <authorList>
            <person name="Shibata K."/>
            <person name="Itoh M."/>
            <person name="Aizawa K."/>
            <person name="Nagaoka S."/>
            <person name="Sasaki N."/>
            <person name="Carninci P."/>
            <person name="Konno H."/>
            <person name="Akiyama J."/>
            <person name="Nishi K."/>
            <person name="Kitsunai T."/>
            <person name="Tashiro H."/>
            <person name="Itoh M."/>
            <person name="Sumi N."/>
            <person name="Ishii Y."/>
            <person name="Nakamura S."/>
            <person name="Hazama M."/>
            <person name="Nishine T."/>
            <person name="Harada A."/>
            <person name="Yamamoto R."/>
            <person name="Matsumoto H."/>
            <person name="Sakaguchi S."/>
            <person name="Ikegami T."/>
            <person name="Kashiwagi K."/>
            <person name="Fujiwake S."/>
            <person name="Inoue K."/>
            <person name="Togawa Y."/>
            <person name="Izawa M."/>
            <person name="Ohara E."/>
            <person name="Watahiki M."/>
            <person name="Yoneda Y."/>
            <person name="Ishikawa T."/>
            <person name="Ozawa K."/>
            <person name="Tanaka T."/>
            <person name="Matsuura S."/>
            <person name="Kawai J."/>
            <person name="Okazaki Y."/>
            <person name="Muramatsu M."/>
            <person name="Inoue Y."/>
            <person name="Kira A."/>
            <person name="Hayashizaki Y."/>
        </authorList>
    </citation>
    <scope>NUCLEOTIDE SEQUENCE</scope>
    <source>
        <strain evidence="1">C57BL/6J</strain>
        <tissue evidence="1">Stomach</tissue>
    </source>
</reference>
<dbReference type="AlphaFoldDB" id="Q9D7W2"/>
<name>Q9D7W2_MOUSE</name>
<protein>
    <submittedName>
        <fullName evidence="1">Uncharacterized protein</fullName>
    </submittedName>
</protein>
<reference evidence="1" key="1">
    <citation type="journal article" date="1999" name="Methods Enzymol.">
        <title>High-efficiency full-length cDNA cloning.</title>
        <authorList>
            <person name="Carninci P."/>
            <person name="Hayashizaki Y."/>
        </authorList>
    </citation>
    <scope>NUCLEOTIDE SEQUENCE</scope>
    <source>
        <strain evidence="1">C57BL/6J</strain>
        <tissue evidence="1">Stomach</tissue>
    </source>
</reference>
<proteinExistence type="evidence at transcript level"/>
<reference evidence="1" key="6">
    <citation type="journal article" date="2002" name="Nature">
        <title>Analysis of the mouse transcriptome based on functional annotation of 60,770 full-length cDNAs.</title>
        <authorList>
            <consortium name="The FANTOM Consortium and the RIKEN Genome Exploration Research Group Phase I and II Team"/>
        </authorList>
    </citation>
    <scope>NUCLEOTIDE SEQUENCE</scope>
    <source>
        <strain evidence="1">C57BL/6J</strain>
        <tissue evidence="1">Stomach</tissue>
    </source>
</reference>
<accession>Q9D7W2</accession>
<dbReference type="EMBL" id="AK008770">
    <property type="protein sequence ID" value="BAB25884.1"/>
    <property type="molecule type" value="mRNA"/>
</dbReference>
<reference evidence="1" key="4">
    <citation type="submission" date="2000-07" db="EMBL/GenBank/DDBJ databases">
        <authorList>
            <person name="Adachi J."/>
            <person name="Aizawa K."/>
            <person name="Akahira S."/>
            <person name="Akimura T."/>
            <person name="Arai A."/>
            <person name="Aono H."/>
            <person name="Arakawa T."/>
            <person name="Bono H."/>
            <person name="Carninci P."/>
            <person name="Fukuda S."/>
            <person name="Fukunishi Y."/>
            <person name="Furuno M."/>
            <person name="Hanagaki T."/>
            <person name="Hara A."/>
            <person name="Hayatsu N."/>
            <person name="Hiramoto K."/>
            <person name="Hiraoka T."/>
            <person name="Hori F."/>
            <person name="Imotani K."/>
            <person name="Ishii Y."/>
            <person name="Itoh M."/>
            <person name="Izawa M."/>
            <person name="Kasukawa T."/>
            <person name="Kato H."/>
            <person name="Kawai J."/>
            <person name="Kojima Y."/>
            <person name="Konno H."/>
            <person name="Kouda M."/>
            <person name="Koya S."/>
            <person name="Kurihara C."/>
            <person name="Matsuyama T."/>
            <person name="Miyazaki A."/>
            <person name="Nishi K."/>
            <person name="Nomura K."/>
            <person name="Numazaki R."/>
            <person name="Ohno M."/>
            <person name="Okazaki Y."/>
            <person name="Okido T."/>
            <person name="Owa C."/>
            <person name="Saito H."/>
            <person name="Saito R."/>
            <person name="Sakai C."/>
            <person name="Sakai K."/>
            <person name="Sano H."/>
            <person name="Sasaki D."/>
            <person name="Shibata K."/>
            <person name="Shibata Y."/>
            <person name="Shinagawa A."/>
            <person name="Shiraki T."/>
            <person name="Sogabe Y."/>
            <person name="Suzuki H."/>
            <person name="Tagami M."/>
            <person name="Tagawa A."/>
            <person name="Takahashi F."/>
            <person name="Tanaka T."/>
            <person name="Tejima Y."/>
            <person name="Toya T."/>
            <person name="Yamamura T."/>
            <person name="Yasunishi A."/>
            <person name="Yoshida K."/>
            <person name="Yoshino M."/>
            <person name="Muramatsu M."/>
            <person name="Hayashizaki Y."/>
        </authorList>
    </citation>
    <scope>NUCLEOTIDE SEQUENCE</scope>
    <source>
        <strain evidence="1">C57BL/6J</strain>
        <tissue evidence="1">Stomach</tissue>
    </source>
</reference>
<reference evidence="1" key="7">
    <citation type="journal article" date="2005" name="Science">
        <title>The Transcriptional Landscape of the Mammalian Genome.</title>
        <authorList>
            <consortium name="The FANTOM Consortium"/>
            <consortium name="Riken Genome Exploration Research Group and Genome Science Group (Genome Network Project Core Group)"/>
        </authorList>
    </citation>
    <scope>NUCLEOTIDE SEQUENCE</scope>
    <source>
        <strain evidence="1">C57BL/6J</strain>
        <tissue evidence="1">Stomach</tissue>
    </source>
</reference>
<reference evidence="1" key="2">
    <citation type="journal article" date="2000" name="Genome Res.">
        <title>Normalization and subtraction of cap-trapper-selected cDNAs to prepare full-length cDNA libraries for rapid discovery of new genes.</title>
        <authorList>
            <person name="Carninci P."/>
            <person name="Shibata Y."/>
            <person name="Hayatsu N."/>
            <person name="Sugahara Y."/>
            <person name="Shibata K."/>
            <person name="Itoh M."/>
            <person name="Konno H."/>
            <person name="Okazaki Y."/>
            <person name="Muramatsu M."/>
            <person name="Hayashizaki Y."/>
        </authorList>
    </citation>
    <scope>NUCLEOTIDE SEQUENCE</scope>
    <source>
        <strain evidence="1">C57BL/6J</strain>
        <tissue evidence="1">Stomach</tissue>
    </source>
</reference>
<organism evidence="1">
    <name type="scientific">Mus musculus</name>
    <name type="common">Mouse</name>
    <dbReference type="NCBI Taxonomy" id="10090"/>
    <lineage>
        <taxon>Eukaryota</taxon>
        <taxon>Metazoa</taxon>
        <taxon>Chordata</taxon>
        <taxon>Craniata</taxon>
        <taxon>Vertebrata</taxon>
        <taxon>Euteleostomi</taxon>
        <taxon>Mammalia</taxon>
        <taxon>Eutheria</taxon>
        <taxon>Euarchontoglires</taxon>
        <taxon>Glires</taxon>
        <taxon>Rodentia</taxon>
        <taxon>Myomorpha</taxon>
        <taxon>Muroidea</taxon>
        <taxon>Muridae</taxon>
        <taxon>Murinae</taxon>
        <taxon>Mus</taxon>
        <taxon>Mus</taxon>
    </lineage>
</organism>